<sequence length="137" mass="14402">MKLSIKLLITGEIKMSEAKKKLFIMVTNGPENPELATIPFVMATSAQASDVEVVMGFQGNGSMLMIKGIAEHVAAKGFPTLVELIGLYAEAGGKMYVCGPCVGARQVKEGELVDGAVIVGGATFVSECLDSTQSLIY</sequence>
<evidence type="ECO:0000313" key="3">
    <source>
        <dbReference type="Proteomes" id="UP000664466"/>
    </source>
</evidence>
<protein>
    <submittedName>
        <fullName evidence="2">DsrE family protein</fullName>
    </submittedName>
</protein>
<accession>A0A8B0SR51</accession>
<gene>
    <name evidence="2" type="ORF">J1836_009255</name>
    <name evidence="1" type="ORF">J1836_03570</name>
</gene>
<organism evidence="2">
    <name type="scientific">Thiothrix fructosivorans</name>
    <dbReference type="NCBI Taxonomy" id="111770"/>
    <lineage>
        <taxon>Bacteria</taxon>
        <taxon>Pseudomonadati</taxon>
        <taxon>Pseudomonadota</taxon>
        <taxon>Gammaproteobacteria</taxon>
        <taxon>Thiotrichales</taxon>
        <taxon>Thiotrichaceae</taxon>
        <taxon>Thiothrix</taxon>
    </lineage>
</organism>
<keyword evidence="3" id="KW-1185">Reference proteome</keyword>
<evidence type="ECO:0000313" key="1">
    <source>
        <dbReference type="EMBL" id="MBO0612008.1"/>
    </source>
</evidence>
<name>A0A8B0SR51_9GAMM</name>
<dbReference type="EMBL" id="JAFMPM010000006">
    <property type="protein sequence ID" value="MBO0612008.1"/>
    <property type="molecule type" value="Genomic_DNA"/>
</dbReference>
<dbReference type="InterPro" id="IPR027396">
    <property type="entry name" value="DsrEFH-like"/>
</dbReference>
<dbReference type="SUPFAM" id="SSF75169">
    <property type="entry name" value="DsrEFH-like"/>
    <property type="match status" value="1"/>
</dbReference>
<proteinExistence type="predicted"/>
<dbReference type="RefSeq" id="WP_207249724.1">
    <property type="nucleotide sequence ID" value="NZ_JAFMPM010000006.1"/>
</dbReference>
<dbReference type="InterPro" id="IPR003787">
    <property type="entry name" value="Sulphur_relay_DsrE/F-like"/>
</dbReference>
<reference evidence="1 3" key="1">
    <citation type="submission" date="2021-03" db="EMBL/GenBank/DDBJ databases">
        <title>Draft genome and methylome analysis of Thiotrix fructosivoruns ATCC 49748.</title>
        <authorList>
            <person name="Fomenkov A."/>
            <person name="Grabovich M.Y."/>
            <person name="Roberts R.J."/>
        </authorList>
    </citation>
    <scope>NUCLEOTIDE SEQUENCE [LARGE SCALE GENOMIC DNA]</scope>
    <source>
        <strain evidence="1 3">ATCC 49748</strain>
    </source>
</reference>
<dbReference type="Gene3D" id="3.40.1260.10">
    <property type="entry name" value="DsrEFH-like"/>
    <property type="match status" value="1"/>
</dbReference>
<dbReference type="EMBL" id="CP072748">
    <property type="protein sequence ID" value="QTX12488.1"/>
    <property type="molecule type" value="Genomic_DNA"/>
</dbReference>
<dbReference type="AlphaFoldDB" id="A0A8B0SR51"/>
<dbReference type="Pfam" id="PF02635">
    <property type="entry name" value="DsrE"/>
    <property type="match status" value="1"/>
</dbReference>
<evidence type="ECO:0000313" key="2">
    <source>
        <dbReference type="EMBL" id="QTX12488.1"/>
    </source>
</evidence>
<reference evidence="2" key="2">
    <citation type="submission" date="2021-04" db="EMBL/GenBank/DDBJ databases">
        <title>Complete Genome and methylome analysis of Thiothrix fructosivorans ATCC 49748.</title>
        <authorList>
            <person name="Fomenkov A."/>
            <person name="Sun L."/>
            <person name="Vincze T."/>
            <person name="Grabovich M.Y."/>
            <person name="Roberts R.J."/>
        </authorList>
    </citation>
    <scope>NUCLEOTIDE SEQUENCE</scope>
    <source>
        <strain evidence="2">ATCC 49748</strain>
    </source>
</reference>
<dbReference type="Proteomes" id="UP000664466">
    <property type="component" value="Unassembled WGS sequence"/>
</dbReference>